<evidence type="ECO:0000313" key="3">
    <source>
        <dbReference type="Proteomes" id="UP000729733"/>
    </source>
</evidence>
<proteinExistence type="predicted"/>
<keyword evidence="1" id="KW-0472">Membrane</keyword>
<feature type="transmembrane region" description="Helical" evidence="1">
    <location>
        <begin position="162"/>
        <end position="195"/>
    </location>
</feature>
<accession>A0A964FGA2</accession>
<keyword evidence="3" id="KW-1185">Reference proteome</keyword>
<dbReference type="Proteomes" id="UP000729733">
    <property type="component" value="Unassembled WGS sequence"/>
</dbReference>
<evidence type="ECO:0000256" key="1">
    <source>
        <dbReference type="SAM" id="Phobius"/>
    </source>
</evidence>
<feature type="transmembrane region" description="Helical" evidence="1">
    <location>
        <begin position="201"/>
        <end position="225"/>
    </location>
</feature>
<feature type="transmembrane region" description="Helical" evidence="1">
    <location>
        <begin position="306"/>
        <end position="330"/>
    </location>
</feature>
<keyword evidence="1" id="KW-0812">Transmembrane</keyword>
<feature type="transmembrane region" description="Helical" evidence="1">
    <location>
        <begin position="337"/>
        <end position="356"/>
    </location>
</feature>
<dbReference type="InterPro" id="IPR049458">
    <property type="entry name" value="EpsG-like"/>
</dbReference>
<gene>
    <name evidence="2" type="ORF">I4641_12225</name>
</gene>
<name>A0A964FGA2_9CYAN</name>
<dbReference type="EMBL" id="JADWDC010000028">
    <property type="protein sequence ID" value="MCC0177746.1"/>
    <property type="molecule type" value="Genomic_DNA"/>
</dbReference>
<feature type="transmembrane region" description="Helical" evidence="1">
    <location>
        <begin position="391"/>
        <end position="413"/>
    </location>
</feature>
<evidence type="ECO:0000313" key="2">
    <source>
        <dbReference type="EMBL" id="MCC0177746.1"/>
    </source>
</evidence>
<dbReference type="AlphaFoldDB" id="A0A964FGA2"/>
<feature type="transmembrane region" description="Helical" evidence="1">
    <location>
        <begin position="246"/>
        <end position="267"/>
    </location>
</feature>
<feature type="transmembrane region" description="Helical" evidence="1">
    <location>
        <begin position="20"/>
        <end position="50"/>
    </location>
</feature>
<comment type="caution">
    <text evidence="2">The sequence shown here is derived from an EMBL/GenBank/DDBJ whole genome shotgun (WGS) entry which is preliminary data.</text>
</comment>
<sequence length="442" mass="51257">MLDYSFDKIKNISNLSELRLPVLFLGFALWVTVPIIGIFPLLLSIQLYLITPGSKKPKLVSLTNILLILVVLTVSIYASSIDVFADTKNYLDVYQTIDNKGIFDNEYVRDRFEFVPFAFLYLIHILTNGSEYWCLLLFSLSINTLVTFFISKKFSDRYYPTFLILVFSTFFYYSHVFYMRQFLSIVLMLMAIVYLESNWLLFIFWSCLALFSHFSTALYIALCTASKIFFSIKKRIKIKHHKNNKVFFYIFLGFILFIVLFLGIQTYSNPKAIYSYVSSILEFLPHKSLSTSIQDRVTIYDGRDTALFTLTIFRVIAIFCIGVFMAIAGYKKLTPKLLSLDLIYILSLFQIAFILVTGFNQRLAFFFLAFYGFLFHIGLDTENKLKPLGIISLLTMFAAAANVFNFLTIQVTMIDSDGWSFFDGQPLVMSLYDYILYFFQSI</sequence>
<feature type="transmembrane region" description="Helical" evidence="1">
    <location>
        <begin position="62"/>
        <end position="81"/>
    </location>
</feature>
<dbReference type="Pfam" id="PF14897">
    <property type="entry name" value="EpsG"/>
    <property type="match status" value="1"/>
</dbReference>
<reference evidence="2" key="1">
    <citation type="journal article" date="2021" name="Antonie Van Leeuwenhoek">
        <title>Draft genome and description of Waterburya agarophytonicola gen. nov. sp. nov. (Pleurocapsales, Cyanobacteria): a seaweed symbiont.</title>
        <authorList>
            <person name="Bonthond G."/>
            <person name="Shalygin S."/>
            <person name="Bayer T."/>
            <person name="Weinberger F."/>
        </authorList>
    </citation>
    <scope>NUCLEOTIDE SEQUENCE</scope>
    <source>
        <strain evidence="2">KI4</strain>
    </source>
</reference>
<protein>
    <submittedName>
        <fullName evidence="2">EpsG family protein</fullName>
    </submittedName>
</protein>
<organism evidence="2 3">
    <name type="scientific">Waterburya agarophytonicola KI4</name>
    <dbReference type="NCBI Taxonomy" id="2874699"/>
    <lineage>
        <taxon>Bacteria</taxon>
        <taxon>Bacillati</taxon>
        <taxon>Cyanobacteriota</taxon>
        <taxon>Cyanophyceae</taxon>
        <taxon>Pleurocapsales</taxon>
        <taxon>Hyellaceae</taxon>
        <taxon>Waterburya</taxon>
        <taxon>Waterburya agarophytonicola</taxon>
    </lineage>
</organism>
<feature type="transmembrane region" description="Helical" evidence="1">
    <location>
        <begin position="362"/>
        <end position="379"/>
    </location>
</feature>
<dbReference type="RefSeq" id="WP_229640811.1">
    <property type="nucleotide sequence ID" value="NZ_JADWDC010000028.1"/>
</dbReference>
<keyword evidence="1" id="KW-1133">Transmembrane helix</keyword>